<keyword evidence="1" id="KW-0805">Transcription regulation</keyword>
<accession>A0A5Q0H332</accession>
<dbReference type="Gene3D" id="3.40.50.2300">
    <property type="match status" value="2"/>
</dbReference>
<reference evidence="6" key="1">
    <citation type="journal article" date="2021" name="Curr. Microbiol.">
        <title>Complete genome of nocamycin-producing strain Saccharothrix syringae NRRL B-16468 reveals the biosynthetic potential for secondary metabolites.</title>
        <authorList>
            <person name="Mo X."/>
            <person name="Yang S."/>
        </authorList>
    </citation>
    <scope>NUCLEOTIDE SEQUENCE [LARGE SCALE GENOMIC DNA]</scope>
    <source>
        <strain evidence="6">ATCC 51364 / DSM 43886 / JCM 6844 / KCTC 9398 / NBRC 14523 / NRRL B-16468 / INA 2240</strain>
    </source>
</reference>
<dbReference type="Gene3D" id="1.10.260.40">
    <property type="entry name" value="lambda repressor-like DNA-binding domains"/>
    <property type="match status" value="1"/>
</dbReference>
<dbReference type="Proteomes" id="UP000325787">
    <property type="component" value="Chromosome"/>
</dbReference>
<evidence type="ECO:0000256" key="3">
    <source>
        <dbReference type="ARBA" id="ARBA00023163"/>
    </source>
</evidence>
<feature type="domain" description="HTH lacI-type" evidence="4">
    <location>
        <begin position="3"/>
        <end position="57"/>
    </location>
</feature>
<dbReference type="SMART" id="SM00354">
    <property type="entry name" value="HTH_LACI"/>
    <property type="match status" value="1"/>
</dbReference>
<evidence type="ECO:0000256" key="1">
    <source>
        <dbReference type="ARBA" id="ARBA00023015"/>
    </source>
</evidence>
<dbReference type="Pfam" id="PF00356">
    <property type="entry name" value="LacI"/>
    <property type="match status" value="1"/>
</dbReference>
<organism evidence="5 6">
    <name type="scientific">Saccharothrix syringae</name>
    <name type="common">Nocardiopsis syringae</name>
    <dbReference type="NCBI Taxonomy" id="103733"/>
    <lineage>
        <taxon>Bacteria</taxon>
        <taxon>Bacillati</taxon>
        <taxon>Actinomycetota</taxon>
        <taxon>Actinomycetes</taxon>
        <taxon>Pseudonocardiales</taxon>
        <taxon>Pseudonocardiaceae</taxon>
        <taxon>Saccharothrix</taxon>
    </lineage>
</organism>
<dbReference type="SUPFAM" id="SSF53822">
    <property type="entry name" value="Periplasmic binding protein-like I"/>
    <property type="match status" value="1"/>
</dbReference>
<dbReference type="InterPro" id="IPR028082">
    <property type="entry name" value="Peripla_BP_I"/>
</dbReference>
<dbReference type="OrthoDB" id="37081at2"/>
<name>A0A5Q0H332_SACSY</name>
<evidence type="ECO:0000259" key="4">
    <source>
        <dbReference type="PROSITE" id="PS50932"/>
    </source>
</evidence>
<gene>
    <name evidence="5" type="ORF">EKG83_27405</name>
</gene>
<sequence>MTVTVREVAAAAGVSVGTVSNVLNRPEAVSTGVRTRVREAMATLGFVPNSTARQLRVGRSQMVAYIVADTANPFYTDVAKGIEEEIGTHDLPLFLCDSNGDPSREQTYLTLLEQQRVRGVLITPTNPRAPLLEELPRHGIPVVVVDHTTDPRMHCSVAVDDVRGGQLAVAHLLDAGHERIAFIGGPPSTSQVRARRQGALNALHAANIPASHLIEIETTAHTATEGRGAAERLTGIPPTARPTAAFCANDLLALGVLQHCVSTGVRVPDDLVLHLGTLTR</sequence>
<keyword evidence="3" id="KW-0804">Transcription</keyword>
<dbReference type="InterPro" id="IPR010982">
    <property type="entry name" value="Lambda_DNA-bd_dom_sf"/>
</dbReference>
<dbReference type="PROSITE" id="PS50932">
    <property type="entry name" value="HTH_LACI_2"/>
    <property type="match status" value="1"/>
</dbReference>
<keyword evidence="2" id="KW-0238">DNA-binding</keyword>
<dbReference type="PANTHER" id="PTHR30146:SF109">
    <property type="entry name" value="HTH-TYPE TRANSCRIPTIONAL REGULATOR GALS"/>
    <property type="match status" value="1"/>
</dbReference>
<evidence type="ECO:0000313" key="5">
    <source>
        <dbReference type="EMBL" id="QFZ20638.1"/>
    </source>
</evidence>
<dbReference type="CDD" id="cd01392">
    <property type="entry name" value="HTH_LacI"/>
    <property type="match status" value="1"/>
</dbReference>
<dbReference type="SUPFAM" id="SSF47413">
    <property type="entry name" value="lambda repressor-like DNA-binding domains"/>
    <property type="match status" value="1"/>
</dbReference>
<dbReference type="Pfam" id="PF00532">
    <property type="entry name" value="Peripla_BP_1"/>
    <property type="match status" value="1"/>
</dbReference>
<evidence type="ECO:0000256" key="2">
    <source>
        <dbReference type="ARBA" id="ARBA00023125"/>
    </source>
</evidence>
<dbReference type="GO" id="GO:0000976">
    <property type="term" value="F:transcription cis-regulatory region binding"/>
    <property type="evidence" value="ECO:0007669"/>
    <property type="project" value="TreeGrafter"/>
</dbReference>
<proteinExistence type="predicted"/>
<dbReference type="EMBL" id="CP034550">
    <property type="protein sequence ID" value="QFZ20638.1"/>
    <property type="molecule type" value="Genomic_DNA"/>
</dbReference>
<dbReference type="RefSeq" id="WP_084717231.1">
    <property type="nucleotide sequence ID" value="NZ_CP034550.1"/>
</dbReference>
<keyword evidence="6" id="KW-1185">Reference proteome</keyword>
<dbReference type="GO" id="GO:0003700">
    <property type="term" value="F:DNA-binding transcription factor activity"/>
    <property type="evidence" value="ECO:0007669"/>
    <property type="project" value="TreeGrafter"/>
</dbReference>
<dbReference type="KEGG" id="ssyi:EKG83_27405"/>
<protein>
    <submittedName>
        <fullName evidence="5">LacI family transcriptional regulator</fullName>
    </submittedName>
</protein>
<dbReference type="InterPro" id="IPR000843">
    <property type="entry name" value="HTH_LacI"/>
</dbReference>
<evidence type="ECO:0000313" key="6">
    <source>
        <dbReference type="Proteomes" id="UP000325787"/>
    </source>
</evidence>
<dbReference type="PANTHER" id="PTHR30146">
    <property type="entry name" value="LACI-RELATED TRANSCRIPTIONAL REPRESSOR"/>
    <property type="match status" value="1"/>
</dbReference>
<dbReference type="PROSITE" id="PS00356">
    <property type="entry name" value="HTH_LACI_1"/>
    <property type="match status" value="1"/>
</dbReference>
<dbReference type="AlphaFoldDB" id="A0A5Q0H332"/>
<dbReference type="InterPro" id="IPR001761">
    <property type="entry name" value="Peripla_BP/Lac1_sug-bd_dom"/>
</dbReference>